<dbReference type="PANTHER" id="PTHR32315">
    <property type="entry name" value="ADENINE PHOSPHORIBOSYLTRANSFERASE"/>
    <property type="match status" value="1"/>
</dbReference>
<evidence type="ECO:0000256" key="5">
    <source>
        <dbReference type="ARBA" id="ARBA00022533"/>
    </source>
</evidence>
<evidence type="ECO:0000259" key="10">
    <source>
        <dbReference type="Pfam" id="PF14681"/>
    </source>
</evidence>
<keyword evidence="12" id="KW-1185">Reference proteome</keyword>
<comment type="similarity">
    <text evidence="3">Belongs to the UPRTase family.</text>
</comment>
<comment type="cofactor">
    <cofactor evidence="1">
        <name>Mg(2+)</name>
        <dbReference type="ChEBI" id="CHEBI:18420"/>
    </cofactor>
</comment>
<dbReference type="EC" id="2.4.2.9" evidence="4"/>
<dbReference type="InterPro" id="IPR050054">
    <property type="entry name" value="UPRTase/APRTase"/>
</dbReference>
<dbReference type="STRING" id="253628.A0A0D2AAX3"/>
<keyword evidence="7" id="KW-0808">Transferase</keyword>
<dbReference type="CDD" id="cd06223">
    <property type="entry name" value="PRTases_typeI"/>
    <property type="match status" value="1"/>
</dbReference>
<dbReference type="NCBIfam" id="NF001097">
    <property type="entry name" value="PRK00129.1"/>
    <property type="match status" value="1"/>
</dbReference>
<organism evidence="11 12">
    <name type="scientific">Verruconis gallopava</name>
    <dbReference type="NCBI Taxonomy" id="253628"/>
    <lineage>
        <taxon>Eukaryota</taxon>
        <taxon>Fungi</taxon>
        <taxon>Dikarya</taxon>
        <taxon>Ascomycota</taxon>
        <taxon>Pezizomycotina</taxon>
        <taxon>Dothideomycetes</taxon>
        <taxon>Pleosporomycetidae</taxon>
        <taxon>Venturiales</taxon>
        <taxon>Sympoventuriaceae</taxon>
        <taxon>Verruconis</taxon>
    </lineage>
</organism>
<comment type="pathway">
    <text evidence="2">Pyrimidine metabolism; UMP biosynthesis via salvage pathway; UMP from uracil: step 1/1.</text>
</comment>
<keyword evidence="6" id="KW-0328">Glycosyltransferase</keyword>
<evidence type="ECO:0000256" key="7">
    <source>
        <dbReference type="ARBA" id="ARBA00022679"/>
    </source>
</evidence>
<keyword evidence="5" id="KW-0021">Allosteric enzyme</keyword>
<name>A0A0D2AAX3_9PEZI</name>
<evidence type="ECO:0000256" key="2">
    <source>
        <dbReference type="ARBA" id="ARBA00005180"/>
    </source>
</evidence>
<dbReference type="RefSeq" id="XP_016213629.1">
    <property type="nucleotide sequence ID" value="XM_016358528.1"/>
</dbReference>
<dbReference type="GO" id="GO:0005525">
    <property type="term" value="F:GTP binding"/>
    <property type="evidence" value="ECO:0007669"/>
    <property type="project" value="UniProtKB-KW"/>
</dbReference>
<dbReference type="Proteomes" id="UP000053259">
    <property type="component" value="Unassembled WGS sequence"/>
</dbReference>
<dbReference type="FunFam" id="3.40.50.2020:FF:000049">
    <property type="entry name" value="Putative uracil phosphoribosyltransferase urg2"/>
    <property type="match status" value="1"/>
</dbReference>
<feature type="domain" description="Phosphoribosyltransferase" evidence="10">
    <location>
        <begin position="12"/>
        <end position="237"/>
    </location>
</feature>
<proteinExistence type="inferred from homology"/>
<dbReference type="EMBL" id="KN847543">
    <property type="protein sequence ID" value="KIW03760.1"/>
    <property type="molecule type" value="Genomic_DNA"/>
</dbReference>
<dbReference type="GO" id="GO:0004845">
    <property type="term" value="F:uracil phosphoribosyltransferase activity"/>
    <property type="evidence" value="ECO:0007669"/>
    <property type="project" value="UniProtKB-EC"/>
</dbReference>
<dbReference type="PANTHER" id="PTHR32315:SF4">
    <property type="entry name" value="URACIL PHOSPHORIBOSYLTRANSFERASE, CHLOROPLASTIC"/>
    <property type="match status" value="1"/>
</dbReference>
<dbReference type="OrthoDB" id="10257085at2759"/>
<dbReference type="HOGENOM" id="CLU_067096_2_1_1"/>
<dbReference type="Pfam" id="PF14681">
    <property type="entry name" value="UPRTase"/>
    <property type="match status" value="1"/>
</dbReference>
<evidence type="ECO:0000256" key="8">
    <source>
        <dbReference type="ARBA" id="ARBA00022741"/>
    </source>
</evidence>
<evidence type="ECO:0000313" key="12">
    <source>
        <dbReference type="Proteomes" id="UP000053259"/>
    </source>
</evidence>
<evidence type="ECO:0000256" key="3">
    <source>
        <dbReference type="ARBA" id="ARBA00009516"/>
    </source>
</evidence>
<gene>
    <name evidence="11" type="ORF">PV09_05065</name>
</gene>
<protein>
    <recommendedName>
        <fullName evidence="4">uracil phosphoribosyltransferase</fullName>
        <ecNumber evidence="4">2.4.2.9</ecNumber>
    </recommendedName>
</protein>
<evidence type="ECO:0000256" key="6">
    <source>
        <dbReference type="ARBA" id="ARBA00022676"/>
    </source>
</evidence>
<evidence type="ECO:0000256" key="9">
    <source>
        <dbReference type="ARBA" id="ARBA00023134"/>
    </source>
</evidence>
<dbReference type="InterPro" id="IPR029057">
    <property type="entry name" value="PRTase-like"/>
</dbReference>
<dbReference type="AlphaFoldDB" id="A0A0D2AAX3"/>
<evidence type="ECO:0000313" key="11">
    <source>
        <dbReference type="EMBL" id="KIW03760.1"/>
    </source>
</evidence>
<evidence type="ECO:0000256" key="4">
    <source>
        <dbReference type="ARBA" id="ARBA00011894"/>
    </source>
</evidence>
<keyword evidence="9" id="KW-0342">GTP-binding</keyword>
<keyword evidence="8" id="KW-0547">Nucleotide-binding</keyword>
<dbReference type="SUPFAM" id="SSF53271">
    <property type="entry name" value="PRTase-like"/>
    <property type="match status" value="1"/>
</dbReference>
<reference evidence="11 12" key="1">
    <citation type="submission" date="2015-01" db="EMBL/GenBank/DDBJ databases">
        <title>The Genome Sequence of Ochroconis gallopava CBS43764.</title>
        <authorList>
            <consortium name="The Broad Institute Genomics Platform"/>
            <person name="Cuomo C."/>
            <person name="de Hoog S."/>
            <person name="Gorbushina A."/>
            <person name="Stielow B."/>
            <person name="Teixiera M."/>
            <person name="Abouelleil A."/>
            <person name="Chapman S.B."/>
            <person name="Priest M."/>
            <person name="Young S.K."/>
            <person name="Wortman J."/>
            <person name="Nusbaum C."/>
            <person name="Birren B."/>
        </authorList>
    </citation>
    <scope>NUCLEOTIDE SEQUENCE [LARGE SCALE GENOMIC DNA]</scope>
    <source>
        <strain evidence="11 12">CBS 43764</strain>
    </source>
</reference>
<dbReference type="Gene3D" id="3.40.50.2020">
    <property type="match status" value="1"/>
</dbReference>
<sequence length="240" mass="25173">MASSLPPNAHISTHPCVQAKLSILRSSSTNAREVKALIHEIALLVASEALANCLTTRPGGTDASPLGYSYTKTAISPSKISLVPILRSGLGMVDALESLLPYPVPVHHLGLYRERSTLQPVEYYNNLPYHKPSAHSVSSATPAGTAVDTPGPADLAIVVDPIIATGATAMAAVDTLRDYGVKKVVVISILCSADGIRRVAGCWDGVEVYVGGCDAETDERGMIKPGLGDVGDRLFLTMGK</sequence>
<accession>A0A0D2AAX3</accession>
<dbReference type="InParanoid" id="A0A0D2AAX3"/>
<dbReference type="VEuPathDB" id="FungiDB:PV09_05065"/>
<dbReference type="GeneID" id="27313038"/>
<evidence type="ECO:0000256" key="1">
    <source>
        <dbReference type="ARBA" id="ARBA00001946"/>
    </source>
</evidence>
<dbReference type="InterPro" id="IPR000836">
    <property type="entry name" value="PRTase_dom"/>
</dbReference>